<gene>
    <name evidence="1" type="ORF">KCX82_02895</name>
</gene>
<dbReference type="RefSeq" id="WP_227016933.1">
    <property type="nucleotide sequence ID" value="NZ_JAGSND010000001.1"/>
</dbReference>
<organism evidence="1 2">
    <name type="scientific">Sinanaerobacter chloroacetimidivorans</name>
    <dbReference type="NCBI Taxonomy" id="2818044"/>
    <lineage>
        <taxon>Bacteria</taxon>
        <taxon>Bacillati</taxon>
        <taxon>Bacillota</taxon>
        <taxon>Clostridia</taxon>
        <taxon>Peptostreptococcales</taxon>
        <taxon>Anaerovoracaceae</taxon>
        <taxon>Sinanaerobacter</taxon>
    </lineage>
</organism>
<sequence>MLRKIKDSNHDAFCFSRKCRTVTCPHCWTDQRADRNFCYRCGIKFMYADENEKVENVSNKESIY</sequence>
<name>A0A8J8B221_9FIRM</name>
<protein>
    <submittedName>
        <fullName evidence="1">Uncharacterized protein</fullName>
    </submittedName>
</protein>
<proteinExistence type="predicted"/>
<reference evidence="1" key="2">
    <citation type="submission" date="2021-04" db="EMBL/GenBank/DDBJ databases">
        <authorList>
            <person name="Liu J."/>
        </authorList>
    </citation>
    <scope>NUCLEOTIDE SEQUENCE</scope>
    <source>
        <strain evidence="1">BAD-6</strain>
    </source>
</reference>
<dbReference type="EMBL" id="JAGSND010000001">
    <property type="protein sequence ID" value="MBR0596815.1"/>
    <property type="molecule type" value="Genomic_DNA"/>
</dbReference>
<comment type="caution">
    <text evidence="1">The sequence shown here is derived from an EMBL/GenBank/DDBJ whole genome shotgun (WGS) entry which is preliminary data.</text>
</comment>
<dbReference type="Proteomes" id="UP000675664">
    <property type="component" value="Unassembled WGS sequence"/>
</dbReference>
<reference evidence="1" key="1">
    <citation type="submission" date="2021-04" db="EMBL/GenBank/DDBJ databases">
        <title>Sinoanaerobacter chloroacetimidivorans sp. nov., an obligate anaerobic bacterium isolated from anaerobic sludge.</title>
        <authorList>
            <person name="Bao Y."/>
        </authorList>
    </citation>
    <scope>NUCLEOTIDE SEQUENCE</scope>
    <source>
        <strain evidence="1">BAD-6</strain>
    </source>
</reference>
<evidence type="ECO:0000313" key="2">
    <source>
        <dbReference type="Proteomes" id="UP000675664"/>
    </source>
</evidence>
<evidence type="ECO:0000313" key="1">
    <source>
        <dbReference type="EMBL" id="MBR0596815.1"/>
    </source>
</evidence>
<accession>A0A8J8B221</accession>
<dbReference type="AlphaFoldDB" id="A0A8J8B221"/>
<keyword evidence="2" id="KW-1185">Reference proteome</keyword>